<sequence>MTTDHLSLPFITCPTPFSSLPPLLFMNYDHFVVHYTTITRSAIGVDLKQFDTHSSILIGDPLAKGIVSISISLLSLPMFGFIGAVRMGLLDSFAPIPEFGETLGLGVEDSLSLNSLSGKLYHNTPSSGHRYRSESCHSYLNEGDCVRMEVDMDSTPRTVQFFVNGERGEHFVSGLPPSVRIGFTLFGQGTSFRIDRIARQPQPTPIDPEMDEIECWTCIVLRFIPTSKTCPTFSNNPEYSLEGLALTFTPSWPNSKDDAMSARFLGSWIEQHVSPSAEQEMEHGVETRINRTCFTVHQIHSFSYLSIHLVSWPVMPNGHLNDGVQVISR</sequence>
<dbReference type="EMBL" id="JARBJD010000446">
    <property type="protein sequence ID" value="KAK2941962.1"/>
    <property type="molecule type" value="Genomic_DNA"/>
</dbReference>
<protein>
    <recommendedName>
        <fullName evidence="3">B30.2/SPRY domain-containing protein</fullName>
    </recommendedName>
</protein>
<proteinExistence type="predicted"/>
<evidence type="ECO:0000313" key="1">
    <source>
        <dbReference type="EMBL" id="KAK2941962.1"/>
    </source>
</evidence>
<dbReference type="Gene3D" id="2.60.120.920">
    <property type="match status" value="1"/>
</dbReference>
<evidence type="ECO:0000313" key="2">
    <source>
        <dbReference type="Proteomes" id="UP001281761"/>
    </source>
</evidence>
<dbReference type="InterPro" id="IPR043136">
    <property type="entry name" value="B30.2/SPRY_sf"/>
</dbReference>
<dbReference type="Proteomes" id="UP001281761">
    <property type="component" value="Unassembled WGS sequence"/>
</dbReference>
<evidence type="ECO:0008006" key="3">
    <source>
        <dbReference type="Google" id="ProtNLM"/>
    </source>
</evidence>
<organism evidence="1 2">
    <name type="scientific">Blattamonas nauphoetae</name>
    <dbReference type="NCBI Taxonomy" id="2049346"/>
    <lineage>
        <taxon>Eukaryota</taxon>
        <taxon>Metamonada</taxon>
        <taxon>Preaxostyla</taxon>
        <taxon>Oxymonadida</taxon>
        <taxon>Blattamonas</taxon>
    </lineage>
</organism>
<keyword evidence="2" id="KW-1185">Reference proteome</keyword>
<accession>A0ABQ9WR39</accession>
<comment type="caution">
    <text evidence="1">The sequence shown here is derived from an EMBL/GenBank/DDBJ whole genome shotgun (WGS) entry which is preliminary data.</text>
</comment>
<reference evidence="1 2" key="1">
    <citation type="journal article" date="2022" name="bioRxiv">
        <title>Genomics of Preaxostyla Flagellates Illuminates Evolutionary Transitions and the Path Towards Mitochondrial Loss.</title>
        <authorList>
            <person name="Novak L.V.F."/>
            <person name="Treitli S.C."/>
            <person name="Pyrih J."/>
            <person name="Halakuc P."/>
            <person name="Pipaliya S.V."/>
            <person name="Vacek V."/>
            <person name="Brzon O."/>
            <person name="Soukal P."/>
            <person name="Eme L."/>
            <person name="Dacks J.B."/>
            <person name="Karnkowska A."/>
            <person name="Elias M."/>
            <person name="Hampl V."/>
        </authorList>
    </citation>
    <scope>NUCLEOTIDE SEQUENCE [LARGE SCALE GENOMIC DNA]</scope>
    <source>
        <strain evidence="1">NAU3</strain>
        <tissue evidence="1">Gut</tissue>
    </source>
</reference>
<name>A0ABQ9WR39_9EUKA</name>
<gene>
    <name evidence="1" type="ORF">BLNAU_23115</name>
</gene>